<reference evidence="3 4" key="1">
    <citation type="submission" date="2016-08" db="EMBL/GenBank/DDBJ databases">
        <title>A Parts List for Fungal Cellulosomes Revealed by Comparative Genomics.</title>
        <authorList>
            <consortium name="DOE Joint Genome Institute"/>
            <person name="Haitjema C.H."/>
            <person name="Gilmore S.P."/>
            <person name="Henske J.K."/>
            <person name="Solomon K.V."/>
            <person name="De Groot R."/>
            <person name="Kuo A."/>
            <person name="Mondo S.J."/>
            <person name="Salamov A.A."/>
            <person name="Labutti K."/>
            <person name="Zhao Z."/>
            <person name="Chiniquy J."/>
            <person name="Barry K."/>
            <person name="Brewer H.M."/>
            <person name="Purvine S.O."/>
            <person name="Wright A.T."/>
            <person name="Boxma B."/>
            <person name="Van Alen T."/>
            <person name="Hackstein J.H."/>
            <person name="Baker S.E."/>
            <person name="Grigoriev I.V."/>
            <person name="O'Malley M.A."/>
        </authorList>
    </citation>
    <scope>NUCLEOTIDE SEQUENCE [LARGE SCALE GENOMIC DNA]</scope>
    <source>
        <strain evidence="3 4">G1</strain>
    </source>
</reference>
<protein>
    <recommendedName>
        <fullName evidence="2">F-box domain-containing protein</fullName>
    </recommendedName>
</protein>
<dbReference type="CDD" id="cd09917">
    <property type="entry name" value="F-box_SF"/>
    <property type="match status" value="1"/>
</dbReference>
<dbReference type="AlphaFoldDB" id="A0A1Y2AI79"/>
<accession>A0A1Y2AI79</accession>
<dbReference type="Proteomes" id="UP000193920">
    <property type="component" value="Unassembled WGS sequence"/>
</dbReference>
<dbReference type="SUPFAM" id="SSF81383">
    <property type="entry name" value="F-box domain"/>
    <property type="match status" value="1"/>
</dbReference>
<evidence type="ECO:0000313" key="3">
    <source>
        <dbReference type="EMBL" id="ORY22289.1"/>
    </source>
</evidence>
<name>A0A1Y2AI79_9FUNG</name>
<keyword evidence="4" id="KW-1185">Reference proteome</keyword>
<sequence length="331" mass="38547">MSQFNEISDVLPLEVLLKVFGYLNLTELVELSKVNSYYRKLAKIVYVEKVIKSKLIMEINLGTEQPINIRYECTRFNRKTEQTVWKPTAIIGTKNKRSVNTKEKVILRKIYFETEPHMSENYNLVHEVKGEMDIKDSGIECVKGEESLHELYKKNKKLRKDKKRLNSSMNKHKKQKIVNNVNSKSTKSTSNDNFSNQKNEIIKTELYSSNSIKSRNSICSDNSIASSDKENKNGLMLNNQCLFFLDDDALVKETIKWSFEYKVESITKPTGDSWQKLQPSKLRLPLDLFFQNKPEEIPSSKKHYYSKYKSIVKKNLLNILERFSNSFVGVV</sequence>
<dbReference type="InterPro" id="IPR001810">
    <property type="entry name" value="F-box_dom"/>
</dbReference>
<evidence type="ECO:0000259" key="2">
    <source>
        <dbReference type="PROSITE" id="PS50181"/>
    </source>
</evidence>
<dbReference type="PROSITE" id="PS50181">
    <property type="entry name" value="FBOX"/>
    <property type="match status" value="1"/>
</dbReference>
<feature type="coiled-coil region" evidence="1">
    <location>
        <begin position="148"/>
        <end position="175"/>
    </location>
</feature>
<dbReference type="InterPro" id="IPR036047">
    <property type="entry name" value="F-box-like_dom_sf"/>
</dbReference>
<dbReference type="EMBL" id="MCOG01000250">
    <property type="protein sequence ID" value="ORY22289.1"/>
    <property type="molecule type" value="Genomic_DNA"/>
</dbReference>
<dbReference type="OrthoDB" id="2146621at2759"/>
<keyword evidence="1" id="KW-0175">Coiled coil</keyword>
<comment type="caution">
    <text evidence="3">The sequence shown here is derived from an EMBL/GenBank/DDBJ whole genome shotgun (WGS) entry which is preliminary data.</text>
</comment>
<proteinExistence type="predicted"/>
<evidence type="ECO:0000313" key="4">
    <source>
        <dbReference type="Proteomes" id="UP000193920"/>
    </source>
</evidence>
<organism evidence="3 4">
    <name type="scientific">Neocallimastix californiae</name>
    <dbReference type="NCBI Taxonomy" id="1754190"/>
    <lineage>
        <taxon>Eukaryota</taxon>
        <taxon>Fungi</taxon>
        <taxon>Fungi incertae sedis</taxon>
        <taxon>Chytridiomycota</taxon>
        <taxon>Chytridiomycota incertae sedis</taxon>
        <taxon>Neocallimastigomycetes</taxon>
        <taxon>Neocallimastigales</taxon>
        <taxon>Neocallimastigaceae</taxon>
        <taxon>Neocallimastix</taxon>
    </lineage>
</organism>
<dbReference type="Pfam" id="PF12937">
    <property type="entry name" value="F-box-like"/>
    <property type="match status" value="1"/>
</dbReference>
<gene>
    <name evidence="3" type="ORF">LY90DRAFT_515605</name>
</gene>
<dbReference type="Gene3D" id="1.20.1280.50">
    <property type="match status" value="1"/>
</dbReference>
<evidence type="ECO:0000256" key="1">
    <source>
        <dbReference type="SAM" id="Coils"/>
    </source>
</evidence>
<feature type="domain" description="F-box" evidence="2">
    <location>
        <begin position="5"/>
        <end position="49"/>
    </location>
</feature>